<evidence type="ECO:0000313" key="4">
    <source>
        <dbReference type="Proteomes" id="UP000777438"/>
    </source>
</evidence>
<feature type="domain" description="Trichothecene 3-O-acetyltransferase-like N-terminal" evidence="2">
    <location>
        <begin position="31"/>
        <end position="187"/>
    </location>
</feature>
<evidence type="ECO:0000256" key="1">
    <source>
        <dbReference type="ARBA" id="ARBA00022679"/>
    </source>
</evidence>
<protein>
    <submittedName>
        <fullName evidence="3">Trichothecene 3-O-acetyltransferase</fullName>
    </submittedName>
</protein>
<dbReference type="OrthoDB" id="1862401at2759"/>
<dbReference type="InterPro" id="IPR023213">
    <property type="entry name" value="CAT-like_dom_sf"/>
</dbReference>
<dbReference type="EMBL" id="JAGPYM010000015">
    <property type="protein sequence ID" value="KAH6886951.1"/>
    <property type="molecule type" value="Genomic_DNA"/>
</dbReference>
<gene>
    <name evidence="3" type="ORF">B0T10DRAFT_490533</name>
</gene>
<dbReference type="Pfam" id="PF22664">
    <property type="entry name" value="TRI-like_N"/>
    <property type="match status" value="1"/>
</dbReference>
<reference evidence="3 4" key="1">
    <citation type="journal article" date="2021" name="Nat. Commun.">
        <title>Genetic determinants of endophytism in the Arabidopsis root mycobiome.</title>
        <authorList>
            <person name="Mesny F."/>
            <person name="Miyauchi S."/>
            <person name="Thiergart T."/>
            <person name="Pickel B."/>
            <person name="Atanasova L."/>
            <person name="Karlsson M."/>
            <person name="Huettel B."/>
            <person name="Barry K.W."/>
            <person name="Haridas S."/>
            <person name="Chen C."/>
            <person name="Bauer D."/>
            <person name="Andreopoulos W."/>
            <person name="Pangilinan J."/>
            <person name="LaButti K."/>
            <person name="Riley R."/>
            <person name="Lipzen A."/>
            <person name="Clum A."/>
            <person name="Drula E."/>
            <person name="Henrissat B."/>
            <person name="Kohler A."/>
            <person name="Grigoriev I.V."/>
            <person name="Martin F.M."/>
            <person name="Hacquard S."/>
        </authorList>
    </citation>
    <scope>NUCLEOTIDE SEQUENCE [LARGE SCALE GENOMIC DNA]</scope>
    <source>
        <strain evidence="3 4">MPI-CAGE-CH-0241</strain>
    </source>
</reference>
<evidence type="ECO:0000313" key="3">
    <source>
        <dbReference type="EMBL" id="KAH6886951.1"/>
    </source>
</evidence>
<proteinExistence type="predicted"/>
<dbReference type="Gene3D" id="3.30.559.10">
    <property type="entry name" value="Chloramphenicol acetyltransferase-like domain"/>
    <property type="match status" value="2"/>
</dbReference>
<organism evidence="3 4">
    <name type="scientific">Thelonectria olida</name>
    <dbReference type="NCBI Taxonomy" id="1576542"/>
    <lineage>
        <taxon>Eukaryota</taxon>
        <taxon>Fungi</taxon>
        <taxon>Dikarya</taxon>
        <taxon>Ascomycota</taxon>
        <taxon>Pezizomycotina</taxon>
        <taxon>Sordariomycetes</taxon>
        <taxon>Hypocreomycetidae</taxon>
        <taxon>Hypocreales</taxon>
        <taxon>Nectriaceae</taxon>
        <taxon>Thelonectria</taxon>
    </lineage>
</organism>
<sequence>MDANTAKTTTTTHDALDLDLDILGQSPLLRIYTQISLCFPVRDPSAHDAIVNALQKGLERLSDAFPWVAGQVVHTPGPEGNSGLFKIKALDKTPRLVVKDLRDDAYAPTMDRLRKAEFPMSMFNEDVITPRRTIPGGPNYDPSEPEPVLLLQVNWIEGGLILTVNGQHACMDMTGQGEVIRLLSKACRNEPFTDEELAAQSLARDTVVPFLDDSYEPGDELVEQMVPPPPPHPPTPLESTSPPPRALWVYFSFDPKSLAQLKADVEKSRDASTPFVSTDDALTALIWQSTTRARLPRLQPTDNIKLSRAVDARSCVGAPKGYPGLLQTMTYHNETSQQLMDMPLGVIASKLRSELDPAKLRFRVQALATAVKRLSDKAGFSITALSKPETDVLLSSWSKVNCWDLDFNFGLGKPESVRRPMFTPFESLMYLMPKAPDGEISLGISLREEDMERLKADQEFLKYGRYIG</sequence>
<dbReference type="InterPro" id="IPR054710">
    <property type="entry name" value="Tri101-like_N"/>
</dbReference>
<dbReference type="PANTHER" id="PTHR31896:SF64">
    <property type="entry name" value="TRICHOTHECENE 3-O-ACETYLTRANSFERASE"/>
    <property type="match status" value="1"/>
</dbReference>
<dbReference type="Proteomes" id="UP000777438">
    <property type="component" value="Unassembled WGS sequence"/>
</dbReference>
<dbReference type="InterPro" id="IPR051283">
    <property type="entry name" value="Sec_Metabolite_Acyltrans"/>
</dbReference>
<comment type="caution">
    <text evidence="3">The sequence shown here is derived from an EMBL/GenBank/DDBJ whole genome shotgun (WGS) entry which is preliminary data.</text>
</comment>
<keyword evidence="4" id="KW-1185">Reference proteome</keyword>
<keyword evidence="1" id="KW-0808">Transferase</keyword>
<dbReference type="AlphaFoldDB" id="A0A9P8W3S1"/>
<evidence type="ECO:0000259" key="2">
    <source>
        <dbReference type="Pfam" id="PF22664"/>
    </source>
</evidence>
<dbReference type="PANTHER" id="PTHR31896">
    <property type="entry name" value="FAMILY REGULATORY PROTEIN, PUTATIVE (AFU_ORTHOLOGUE AFUA_3G14730)-RELATED"/>
    <property type="match status" value="1"/>
</dbReference>
<accession>A0A9P8W3S1</accession>
<name>A0A9P8W3S1_9HYPO</name>
<dbReference type="GO" id="GO:0016740">
    <property type="term" value="F:transferase activity"/>
    <property type="evidence" value="ECO:0007669"/>
    <property type="project" value="UniProtKB-KW"/>
</dbReference>